<dbReference type="Pfam" id="PF10112">
    <property type="entry name" value="Halogen_Hydrol"/>
    <property type="match status" value="1"/>
</dbReference>
<evidence type="ECO:0000313" key="2">
    <source>
        <dbReference type="EMBL" id="KAB2951800.1"/>
    </source>
</evidence>
<dbReference type="RefSeq" id="WP_151620851.1">
    <property type="nucleotide sequence ID" value="NZ_WBXO01000009.1"/>
</dbReference>
<evidence type="ECO:0000256" key="1">
    <source>
        <dbReference type="SAM" id="Phobius"/>
    </source>
</evidence>
<accession>A0A6I0F0Y7</accession>
<protein>
    <recommendedName>
        <fullName evidence="4">5-bromo-4-chloroindolyl phosphate hydrolysis protein</fullName>
    </recommendedName>
</protein>
<dbReference type="AlphaFoldDB" id="A0A6I0F0Y7"/>
<proteinExistence type="predicted"/>
<dbReference type="Proteomes" id="UP000468766">
    <property type="component" value="Unassembled WGS sequence"/>
</dbReference>
<keyword evidence="3" id="KW-1185">Reference proteome</keyword>
<evidence type="ECO:0008006" key="4">
    <source>
        <dbReference type="Google" id="ProtNLM"/>
    </source>
</evidence>
<reference evidence="2 3" key="1">
    <citation type="submission" date="2019-10" db="EMBL/GenBank/DDBJ databases">
        <title>Whole-genome sequence of the extremophile Heliorestis acidaminivorans DSM 24790.</title>
        <authorList>
            <person name="Kyndt J.A."/>
            <person name="Meyer T.E."/>
        </authorList>
    </citation>
    <scope>NUCLEOTIDE SEQUENCE [LARGE SCALE GENOMIC DNA]</scope>
    <source>
        <strain evidence="2 3">DSM 24790</strain>
    </source>
</reference>
<dbReference type="InterPro" id="IPR018770">
    <property type="entry name" value="ChloroindolylP_hydrolase"/>
</dbReference>
<sequence>MRDKLLLFFKQLVSGTFGLAGFIFSMAAYELGFFLSLLIGFLVYGGTAYALGASAHKALPDNSLSPYGLDTNYVQQTLREGQQKLRQIDRLRGKVKGWFIRRKVGQIHRLGCEILDVLHKDPKRVKLARTFFSHYLDSTITILEKYVYLSSKPVHDAEIRGALKKTEATLDQLKVAYEKELAQILSNDVLDLDVELEVFKKSMDQKNQKKP</sequence>
<comment type="caution">
    <text evidence="2">The sequence shown here is derived from an EMBL/GenBank/DDBJ whole genome shotgun (WGS) entry which is preliminary data.</text>
</comment>
<evidence type="ECO:0000313" key="3">
    <source>
        <dbReference type="Proteomes" id="UP000468766"/>
    </source>
</evidence>
<dbReference type="OrthoDB" id="2081028at2"/>
<keyword evidence="1" id="KW-1133">Transmembrane helix</keyword>
<keyword evidence="1" id="KW-0472">Membrane</keyword>
<organism evidence="2 3">
    <name type="scientific">Heliorestis acidaminivorans</name>
    <dbReference type="NCBI Taxonomy" id="553427"/>
    <lineage>
        <taxon>Bacteria</taxon>
        <taxon>Bacillati</taxon>
        <taxon>Bacillota</taxon>
        <taxon>Clostridia</taxon>
        <taxon>Eubacteriales</taxon>
        <taxon>Heliobacteriaceae</taxon>
        <taxon>Heliorestis</taxon>
    </lineage>
</organism>
<keyword evidence="1" id="KW-0812">Transmembrane</keyword>
<dbReference type="EMBL" id="WBXO01000009">
    <property type="protein sequence ID" value="KAB2951800.1"/>
    <property type="molecule type" value="Genomic_DNA"/>
</dbReference>
<gene>
    <name evidence="2" type="ORF">F9B85_10945</name>
</gene>
<feature type="transmembrane region" description="Helical" evidence="1">
    <location>
        <begin position="7"/>
        <end position="27"/>
    </location>
</feature>
<name>A0A6I0F0Y7_9FIRM</name>
<feature type="transmembrane region" description="Helical" evidence="1">
    <location>
        <begin position="33"/>
        <end position="52"/>
    </location>
</feature>